<evidence type="ECO:0000313" key="1">
    <source>
        <dbReference type="EMBL" id="QNT59779.1"/>
    </source>
</evidence>
<organism evidence="1 2">
    <name type="scientific">Neisseria musculi</name>
    <dbReference type="NCBI Taxonomy" id="1815583"/>
    <lineage>
        <taxon>Bacteria</taxon>
        <taxon>Pseudomonadati</taxon>
        <taxon>Pseudomonadota</taxon>
        <taxon>Betaproteobacteria</taxon>
        <taxon>Neisseriales</taxon>
        <taxon>Neisseriaceae</taxon>
        <taxon>Neisseria</taxon>
    </lineage>
</organism>
<reference evidence="1" key="1">
    <citation type="submission" date="2024-06" db="EMBL/GenBank/DDBJ databases">
        <title>Complete Genome Sequence of mouse commensal type strain Neisseria musculi.</title>
        <authorList>
            <person name="Thapa E."/>
            <person name="Aluvathingal J."/>
            <person name="Nadendla S."/>
            <person name="Mehta A."/>
            <person name="Tettelin H."/>
            <person name="Weyand N.J."/>
        </authorList>
    </citation>
    <scope>NUCLEOTIDE SEQUENCE</scope>
    <source>
        <strain evidence="1">NW831</strain>
    </source>
</reference>
<protein>
    <submittedName>
        <fullName evidence="1">Uncharacterized protein</fullName>
    </submittedName>
</protein>
<dbReference type="KEGG" id="nmus:H7A79_1457"/>
<sequence length="88" mass="9925">MIGRLKARVPLFQTARLLQKYLQCRLKGLNIISFVPAEIRMKILKYRLNRCLDTEESGIARAGMTASETFAVLVNATEISGCFAFLML</sequence>
<dbReference type="EMBL" id="CP060414">
    <property type="protein sequence ID" value="QNT59779.1"/>
    <property type="molecule type" value="Genomic_DNA"/>
</dbReference>
<name>A0A7H1MDR4_9NEIS</name>
<dbReference type="AlphaFoldDB" id="A0A7H1MDR4"/>
<keyword evidence="2" id="KW-1185">Reference proteome</keyword>
<evidence type="ECO:0000313" key="2">
    <source>
        <dbReference type="Proteomes" id="UP000516412"/>
    </source>
</evidence>
<dbReference type="Proteomes" id="UP000516412">
    <property type="component" value="Chromosome"/>
</dbReference>
<proteinExistence type="predicted"/>
<gene>
    <name evidence="1" type="ORF">H7A79_1457</name>
</gene>
<accession>A0A7H1MDR4</accession>